<dbReference type="EMBL" id="HBIW01007750">
    <property type="protein sequence ID" value="CAE0691095.1"/>
    <property type="molecule type" value="Transcribed_RNA"/>
</dbReference>
<dbReference type="Proteomes" id="UP000789595">
    <property type="component" value="Unassembled WGS sequence"/>
</dbReference>
<accession>A0A7S3ZRE3</accession>
<evidence type="ECO:0000313" key="13">
    <source>
        <dbReference type="Proteomes" id="UP000789595"/>
    </source>
</evidence>
<reference evidence="12" key="2">
    <citation type="submission" date="2021-11" db="EMBL/GenBank/DDBJ databases">
        <authorList>
            <consortium name="Genoscope - CEA"/>
            <person name="William W."/>
        </authorList>
    </citation>
    <scope>NUCLEOTIDE SEQUENCE</scope>
</reference>
<dbReference type="InterPro" id="IPR019956">
    <property type="entry name" value="Ubiquitin_dom"/>
</dbReference>
<proteinExistence type="inferred from homology"/>
<dbReference type="FunFam" id="3.10.20.90:FF:000469">
    <property type="entry name" value="Polyubiquitin-C"/>
    <property type="match status" value="1"/>
</dbReference>
<dbReference type="InterPro" id="IPR050158">
    <property type="entry name" value="Ubiquitin_ubiquitin-like"/>
</dbReference>
<keyword evidence="8" id="KW-0539">Nucleus</keyword>
<evidence type="ECO:0000256" key="3">
    <source>
        <dbReference type="ARBA" id="ARBA00008430"/>
    </source>
</evidence>
<evidence type="ECO:0000313" key="11">
    <source>
        <dbReference type="EMBL" id="CAE0691095.1"/>
    </source>
</evidence>
<keyword evidence="7" id="KW-0832">Ubl conjugation</keyword>
<evidence type="ECO:0000256" key="8">
    <source>
        <dbReference type="ARBA" id="ARBA00023242"/>
    </source>
</evidence>
<keyword evidence="5" id="KW-1017">Isopeptide bond</keyword>
<gene>
    <name evidence="11" type="ORF">PCAL00307_LOCUS6531</name>
    <name evidence="12" type="ORF">PECAL_4P04140</name>
</gene>
<dbReference type="Gene3D" id="3.10.20.90">
    <property type="entry name" value="Phosphatidylinositol 3-kinase Catalytic Subunit, Chain A, domain 1"/>
    <property type="match status" value="1"/>
</dbReference>
<keyword evidence="4" id="KW-0963">Cytoplasm</keyword>
<dbReference type="OrthoDB" id="428577at2759"/>
<comment type="subcellular location">
    <subcellularLocation>
        <location evidence="2">Cytoplasm</location>
    </subcellularLocation>
    <subcellularLocation>
        <location evidence="1">Nucleus</location>
    </subcellularLocation>
</comment>
<dbReference type="EMBL" id="CAKKNE010000004">
    <property type="protein sequence ID" value="CAH0373233.1"/>
    <property type="molecule type" value="Genomic_DNA"/>
</dbReference>
<evidence type="ECO:0000256" key="2">
    <source>
        <dbReference type="ARBA" id="ARBA00004496"/>
    </source>
</evidence>
<dbReference type="PANTHER" id="PTHR10666">
    <property type="entry name" value="UBIQUITIN"/>
    <property type="match status" value="1"/>
</dbReference>
<dbReference type="PRINTS" id="PR00348">
    <property type="entry name" value="UBIQUITIN"/>
</dbReference>
<dbReference type="InterPro" id="IPR029071">
    <property type="entry name" value="Ubiquitin-like_domsf"/>
</dbReference>
<feature type="compositionally biased region" description="Acidic residues" evidence="9">
    <location>
        <begin position="1410"/>
        <end position="1428"/>
    </location>
</feature>
<feature type="domain" description="Ubiquitin-like" evidence="10">
    <location>
        <begin position="226"/>
        <end position="301"/>
    </location>
</feature>
<keyword evidence="6" id="KW-0677">Repeat</keyword>
<evidence type="ECO:0000256" key="6">
    <source>
        <dbReference type="ARBA" id="ARBA00022737"/>
    </source>
</evidence>
<feature type="compositionally biased region" description="Basic and acidic residues" evidence="9">
    <location>
        <begin position="421"/>
        <end position="437"/>
    </location>
</feature>
<feature type="region of interest" description="Disordered" evidence="9">
    <location>
        <begin position="1"/>
        <end position="31"/>
    </location>
</feature>
<evidence type="ECO:0000256" key="4">
    <source>
        <dbReference type="ARBA" id="ARBA00022490"/>
    </source>
</evidence>
<reference evidence="11" key="1">
    <citation type="submission" date="2021-01" db="EMBL/GenBank/DDBJ databases">
        <authorList>
            <person name="Corre E."/>
            <person name="Pelletier E."/>
            <person name="Niang G."/>
            <person name="Scheremetjew M."/>
            <person name="Finn R."/>
            <person name="Kale V."/>
            <person name="Holt S."/>
            <person name="Cochrane G."/>
            <person name="Meng A."/>
            <person name="Brown T."/>
            <person name="Cohen L."/>
        </authorList>
    </citation>
    <scope>NUCLEOTIDE SEQUENCE</scope>
    <source>
        <strain evidence="11">CCMP1756</strain>
    </source>
</reference>
<evidence type="ECO:0000256" key="1">
    <source>
        <dbReference type="ARBA" id="ARBA00004123"/>
    </source>
</evidence>
<feature type="compositionally biased region" description="Basic and acidic residues" evidence="9">
    <location>
        <begin position="1373"/>
        <end position="1393"/>
    </location>
</feature>
<dbReference type="SMART" id="SM00213">
    <property type="entry name" value="UBQ"/>
    <property type="match status" value="1"/>
</dbReference>
<dbReference type="GO" id="GO:0005737">
    <property type="term" value="C:cytoplasm"/>
    <property type="evidence" value="ECO:0007669"/>
    <property type="project" value="UniProtKB-SubCell"/>
</dbReference>
<dbReference type="Pfam" id="PF00240">
    <property type="entry name" value="ubiquitin"/>
    <property type="match status" value="1"/>
</dbReference>
<protein>
    <recommendedName>
        <fullName evidence="10">Ubiquitin-like domain-containing protein</fullName>
    </recommendedName>
</protein>
<name>A0A7S3ZRE3_9STRA</name>
<evidence type="ECO:0000256" key="7">
    <source>
        <dbReference type="ARBA" id="ARBA00022843"/>
    </source>
</evidence>
<dbReference type="PROSITE" id="PS50053">
    <property type="entry name" value="UBIQUITIN_2"/>
    <property type="match status" value="1"/>
</dbReference>
<dbReference type="SUPFAM" id="SSF54236">
    <property type="entry name" value="Ubiquitin-like"/>
    <property type="match status" value="1"/>
</dbReference>
<evidence type="ECO:0000256" key="9">
    <source>
        <dbReference type="SAM" id="MobiDB-lite"/>
    </source>
</evidence>
<feature type="compositionally biased region" description="Basic residues" evidence="9">
    <location>
        <begin position="20"/>
        <end position="30"/>
    </location>
</feature>
<organism evidence="11">
    <name type="scientific">Pelagomonas calceolata</name>
    <dbReference type="NCBI Taxonomy" id="35677"/>
    <lineage>
        <taxon>Eukaryota</taxon>
        <taxon>Sar</taxon>
        <taxon>Stramenopiles</taxon>
        <taxon>Ochrophyta</taxon>
        <taxon>Pelagophyceae</taxon>
        <taxon>Pelagomonadales</taxon>
        <taxon>Pelagomonadaceae</taxon>
        <taxon>Pelagomonas</taxon>
    </lineage>
</organism>
<dbReference type="InterPro" id="IPR000626">
    <property type="entry name" value="Ubiquitin-like_dom"/>
</dbReference>
<feature type="region of interest" description="Disordered" evidence="9">
    <location>
        <begin position="84"/>
        <end position="120"/>
    </location>
</feature>
<evidence type="ECO:0000313" key="12">
    <source>
        <dbReference type="EMBL" id="CAH0373233.1"/>
    </source>
</evidence>
<evidence type="ECO:0000256" key="5">
    <source>
        <dbReference type="ARBA" id="ARBA00022499"/>
    </source>
</evidence>
<sequence length="1428" mass="156899">MATQSSPSGSDGVSAEPTTKKKKRKKKIIKKTASGMWHTRGGGLLCLLLSASPTGAPRSARTSKGLRATLRSACGALEVAEAHLEGQQQPLRPAPPRRTRRTTMGCSASKRTGNDGSGAETREKALMEALELRDGFDGAPTVVAFRELGARTSNGLAPRVLDTSVLDDDDIPDLASASVSSEGAEEREHLNIDDWEGVEGVDGVEAIYGAVKQTSLRRVDGVNGVMQIFVKTTTGKTITLDVEPSDWIHSIKMMVFVKEDIQVDQQCLSYAGKDLEDCHTLSYYGIEKEATLHLSERRRGGMPRGQRVTVAELEARQPPGSWYFGLSPEDFAETELGFVGDWFEDRVKAWCGQRDKRGRYRVVFPWDDTKPYNETNAQTEFERYRDEVVGDGPGPRRRGAPPPFVQEEIRSRTPEGLALAEQERQAKRAAEEAKDPLDLGNTPEVIKAVQDALETVEGVVDKHKIVDIVQGTYNIQGISATQTTANVVARACPKAKAELAKMDAADREASSLKYLDVVDQVRLDGSSKEVTAKKEAEKFHYLETLEALIEAGYFEHLMIKADGTPRRLTKEELGMLGEELNVDRFVDVTVEQFLTLAKLPFDGDEVVNGFFEQLKAKLLDLVGEELLDPSTKLYKIVQLPAGGTCDLFLGWSDDVLLFVREIAGSRLGHAVGALVGGHIKRAAVTGGRACSPEVRDEASGEKVQVPLVRDIETFGRRVYLAKSSLLHDAWRQKGGGNLLKHSETIIRERGGICPDTGARWAHVHEGVAEEPREGEGFRLNCGVQLNEDGTFGAGDLSFVTLTKLEENLLSSARVGATYAPDARAPGFMRDFGLEGVDVRLVSRDGRAWDELSVTGDGLWAWPLSLLLSKEALDQVCLYNREIYEKIICWDFLLDQYRCAASEEGKWHVTRLLPDGTRCSLRVVEILYRRWLDLAVHIIGVRAASARAIREVGQNAEPMDVVLSGVDGCLVEALRCKSVDVELKARDDIASLERMVKHGGHDWTRGITKKKPADASKCDLLIVFTRESEDDERPFSIKNARRTAGQLQRLLDAIHVDGRDAATVFLDLHTFDPQFRTLRLMITSICSLAKGPNHASIVSFCGKKDDIKKNLAEALQKHSTDNFEWKDSNGCMAPDYYAPSLKLTLKQKVFTLFGSQFETCGGIAEALSVDASLIYQIAEELEVEERLDREGFDEYDGETEHVNFTVRAGATPPPWDGVLAVVQAPPTPPTLHQRVFEAFGNDGPCTCSVVAPALFLEASEVSVVADLLVNLNKLVRIGAEEEETKGDDGTVFEVVAGATPPLGDDHSMGVAAEPRLAPWDSSLIPTYSDFATDAHYEKKLLKFLAELEQDAEAKEGDVVPGVTRKPGAPGSPRVDSREGLVQAEREKEANEKKAPLSATKAPKKRRKGRADDEESTSDDGEDEEDEEHI</sequence>
<feature type="region of interest" description="Disordered" evidence="9">
    <location>
        <begin position="419"/>
        <end position="439"/>
    </location>
</feature>
<feature type="region of interest" description="Disordered" evidence="9">
    <location>
        <begin position="1351"/>
        <end position="1428"/>
    </location>
</feature>
<comment type="similarity">
    <text evidence="3">Belongs to the ubiquitin family.</text>
</comment>
<dbReference type="GO" id="GO:0005634">
    <property type="term" value="C:nucleus"/>
    <property type="evidence" value="ECO:0007669"/>
    <property type="project" value="UniProtKB-SubCell"/>
</dbReference>
<keyword evidence="13" id="KW-1185">Reference proteome</keyword>
<feature type="compositionally biased region" description="Polar residues" evidence="9">
    <location>
        <begin position="1"/>
        <end position="11"/>
    </location>
</feature>
<evidence type="ECO:0000259" key="10">
    <source>
        <dbReference type="PROSITE" id="PS50053"/>
    </source>
</evidence>